<proteinExistence type="predicted"/>
<organism evidence="1 2">
    <name type="scientific">Cercospora kikuchii</name>
    <dbReference type="NCBI Taxonomy" id="84275"/>
    <lineage>
        <taxon>Eukaryota</taxon>
        <taxon>Fungi</taxon>
        <taxon>Dikarya</taxon>
        <taxon>Ascomycota</taxon>
        <taxon>Pezizomycotina</taxon>
        <taxon>Dothideomycetes</taxon>
        <taxon>Dothideomycetidae</taxon>
        <taxon>Mycosphaerellales</taxon>
        <taxon>Mycosphaerellaceae</taxon>
        <taxon>Cercospora</taxon>
    </lineage>
</organism>
<dbReference type="EMBL" id="BOLY01000008">
    <property type="protein sequence ID" value="GIZ48958.1"/>
    <property type="molecule type" value="Genomic_DNA"/>
</dbReference>
<protein>
    <submittedName>
        <fullName evidence="1">Uncharacterized protein</fullName>
    </submittedName>
</protein>
<evidence type="ECO:0000313" key="1">
    <source>
        <dbReference type="EMBL" id="GIZ48958.1"/>
    </source>
</evidence>
<gene>
    <name evidence="1" type="ORF">CKM354_001200100</name>
</gene>
<keyword evidence="2" id="KW-1185">Reference proteome</keyword>
<comment type="caution">
    <text evidence="1">The sequence shown here is derived from an EMBL/GenBank/DDBJ whole genome shotgun (WGS) entry which is preliminary data.</text>
</comment>
<name>A0A9P3D103_9PEZI</name>
<evidence type="ECO:0000313" key="2">
    <source>
        <dbReference type="Proteomes" id="UP000825890"/>
    </source>
</evidence>
<dbReference type="AlphaFoldDB" id="A0A9P3D103"/>
<reference evidence="1 2" key="1">
    <citation type="submission" date="2021-01" db="EMBL/GenBank/DDBJ databases">
        <title>Cercospora kikuchii MAFF 305040 whole genome shotgun sequence.</title>
        <authorList>
            <person name="Kashiwa T."/>
            <person name="Suzuki T."/>
        </authorList>
    </citation>
    <scope>NUCLEOTIDE SEQUENCE [LARGE SCALE GENOMIC DNA]</scope>
    <source>
        <strain evidence="1 2">MAFF 305040</strain>
    </source>
</reference>
<dbReference type="RefSeq" id="XP_044663445.1">
    <property type="nucleotide sequence ID" value="XM_044807510.1"/>
</dbReference>
<accession>A0A9P3D103</accession>
<dbReference type="Proteomes" id="UP000825890">
    <property type="component" value="Unassembled WGS sequence"/>
</dbReference>
<sequence>MSSFPLSPLDAQTDLALAMSDLSVLYKQRNELLTIAKADKCTSYILSVIPEINLTGWGNADTWTETEQKAKTEALQYSIEQAKLEIEILKVVARMRDVRSTMENYYNSLQPRVEMPDQKWVAGIQGLLGRAGQFGVEERRKLLDKIAESAEQLERVAREKGFQVGSGGR</sequence>
<dbReference type="OrthoDB" id="10328381at2759"/>
<dbReference type="GeneID" id="68297576"/>